<gene>
    <name evidence="1" type="ORF">Lalb_Chr20g0116611</name>
</gene>
<name>A0A6A4NV98_LUPAL</name>
<sequence length="59" mass="6973">MILRQIASLSLSFLEIKMHQYIFCLNCRFTKDGILVEGLIWKDVEALINQYTKEPKKNK</sequence>
<dbReference type="Proteomes" id="UP000447434">
    <property type="component" value="Chromosome 20"/>
</dbReference>
<protein>
    <submittedName>
        <fullName evidence="1">Uncharacterized protein</fullName>
    </submittedName>
</protein>
<dbReference type="OrthoDB" id="29558at2759"/>
<evidence type="ECO:0000313" key="2">
    <source>
        <dbReference type="Proteomes" id="UP000447434"/>
    </source>
</evidence>
<evidence type="ECO:0000313" key="1">
    <source>
        <dbReference type="EMBL" id="KAE9591259.1"/>
    </source>
</evidence>
<dbReference type="EMBL" id="WOCE01000020">
    <property type="protein sequence ID" value="KAE9591259.1"/>
    <property type="molecule type" value="Genomic_DNA"/>
</dbReference>
<accession>A0A6A4NV98</accession>
<proteinExistence type="predicted"/>
<reference evidence="2" key="1">
    <citation type="journal article" date="2020" name="Nat. Commun.">
        <title>Genome sequence of the cluster root forming white lupin.</title>
        <authorList>
            <person name="Hufnagel B."/>
            <person name="Marques A."/>
            <person name="Soriano A."/>
            <person name="Marques L."/>
            <person name="Divol F."/>
            <person name="Doumas P."/>
            <person name="Sallet E."/>
            <person name="Mancinotti D."/>
            <person name="Carrere S."/>
            <person name="Marande W."/>
            <person name="Arribat S."/>
            <person name="Keller J."/>
            <person name="Huneau C."/>
            <person name="Blein T."/>
            <person name="Aime D."/>
            <person name="Laguerre M."/>
            <person name="Taylor J."/>
            <person name="Schubert V."/>
            <person name="Nelson M."/>
            <person name="Geu-Flores F."/>
            <person name="Crespi M."/>
            <person name="Gallardo-Guerrero K."/>
            <person name="Delaux P.-M."/>
            <person name="Salse J."/>
            <person name="Berges H."/>
            <person name="Guyot R."/>
            <person name="Gouzy J."/>
            <person name="Peret B."/>
        </authorList>
    </citation>
    <scope>NUCLEOTIDE SEQUENCE [LARGE SCALE GENOMIC DNA]</scope>
    <source>
        <strain evidence="2">cv. Amiga</strain>
    </source>
</reference>
<comment type="caution">
    <text evidence="1">The sequence shown here is derived from an EMBL/GenBank/DDBJ whole genome shotgun (WGS) entry which is preliminary data.</text>
</comment>
<organism evidence="1 2">
    <name type="scientific">Lupinus albus</name>
    <name type="common">White lupine</name>
    <name type="synonym">Lupinus termis</name>
    <dbReference type="NCBI Taxonomy" id="3870"/>
    <lineage>
        <taxon>Eukaryota</taxon>
        <taxon>Viridiplantae</taxon>
        <taxon>Streptophyta</taxon>
        <taxon>Embryophyta</taxon>
        <taxon>Tracheophyta</taxon>
        <taxon>Spermatophyta</taxon>
        <taxon>Magnoliopsida</taxon>
        <taxon>eudicotyledons</taxon>
        <taxon>Gunneridae</taxon>
        <taxon>Pentapetalae</taxon>
        <taxon>rosids</taxon>
        <taxon>fabids</taxon>
        <taxon>Fabales</taxon>
        <taxon>Fabaceae</taxon>
        <taxon>Papilionoideae</taxon>
        <taxon>50 kb inversion clade</taxon>
        <taxon>genistoids sensu lato</taxon>
        <taxon>core genistoids</taxon>
        <taxon>Genisteae</taxon>
        <taxon>Lupinus</taxon>
    </lineage>
</organism>
<keyword evidence="2" id="KW-1185">Reference proteome</keyword>
<dbReference type="AlphaFoldDB" id="A0A6A4NV98"/>